<dbReference type="PANTHER" id="PTHR33711">
    <property type="entry name" value="DIOXYGENASE, PUTATIVE (AFU_ORTHOLOGUE AFUA_2G02910)-RELATED"/>
    <property type="match status" value="1"/>
</dbReference>
<dbReference type="STRING" id="1314781.A0A165HYH8"/>
<dbReference type="OrthoDB" id="5238185at2759"/>
<evidence type="ECO:0000256" key="4">
    <source>
        <dbReference type="ARBA" id="ARBA00022964"/>
    </source>
</evidence>
<protein>
    <submittedName>
        <fullName evidence="9">Intradiol ring-cleavage dioxygenase</fullName>
    </submittedName>
</protein>
<dbReference type="GO" id="GO:0018576">
    <property type="term" value="F:catechol 1,2-dioxygenase activity"/>
    <property type="evidence" value="ECO:0007669"/>
    <property type="project" value="InterPro"/>
</dbReference>
<keyword evidence="3" id="KW-0479">Metal-binding</keyword>
<comment type="similarity">
    <text evidence="2">Belongs to the intradiol ring-cleavage dioxygenase family.</text>
</comment>
<evidence type="ECO:0000256" key="6">
    <source>
        <dbReference type="ARBA" id="ARBA00023004"/>
    </source>
</evidence>
<sequence length="328" mass="35930">MSKINEHKTFDDLPLPDTDAIVSSNARIVNRDCPDPRLKFLTDTLVRHLHDYVRETNLTTAEWISSLRRFSPRSLTLGHSRQEFILLSDVLGVSALVDALNHPKVGDSTESTVLGPFFTEDAPEVNIGGAIASEGKGSPMYVHGRVLDTSGKPIPGATIETWETDDTGHYDTQYENRGEPDCRGRLKSADDGTYAFRGVVPVAYPIPGDGPVGKLIAKLGRHNMRPAHLHLMVTAEGFEPLITSFYPSGDQYITSDAVFGVKKSLVVDLKTVKSAEEARAKGFPPSFGDEFALLERDIVLASVEESKAAREKLQKTEAAEKARQVSNI</sequence>
<organism evidence="9 10">
    <name type="scientific">Exidia glandulosa HHB12029</name>
    <dbReference type="NCBI Taxonomy" id="1314781"/>
    <lineage>
        <taxon>Eukaryota</taxon>
        <taxon>Fungi</taxon>
        <taxon>Dikarya</taxon>
        <taxon>Basidiomycota</taxon>
        <taxon>Agaricomycotina</taxon>
        <taxon>Agaricomycetes</taxon>
        <taxon>Auriculariales</taxon>
        <taxon>Exidiaceae</taxon>
        <taxon>Exidia</taxon>
    </lineage>
</organism>
<comment type="cofactor">
    <cofactor evidence="1">
        <name>Fe(3+)</name>
        <dbReference type="ChEBI" id="CHEBI:29034"/>
    </cofactor>
</comment>
<evidence type="ECO:0000256" key="2">
    <source>
        <dbReference type="ARBA" id="ARBA00007825"/>
    </source>
</evidence>
<keyword evidence="10" id="KW-1185">Reference proteome</keyword>
<dbReference type="InterPro" id="IPR015889">
    <property type="entry name" value="Intradiol_dOase_core"/>
</dbReference>
<dbReference type="InterPro" id="IPR007535">
    <property type="entry name" value="Catechol_dOase_N"/>
</dbReference>
<dbReference type="Proteomes" id="UP000077266">
    <property type="component" value="Unassembled WGS sequence"/>
</dbReference>
<evidence type="ECO:0000256" key="3">
    <source>
        <dbReference type="ARBA" id="ARBA00022723"/>
    </source>
</evidence>
<name>A0A165HYH8_EXIGL</name>
<dbReference type="AlphaFoldDB" id="A0A165HYH8"/>
<keyword evidence="4 9" id="KW-0223">Dioxygenase</keyword>
<dbReference type="Pfam" id="PF00775">
    <property type="entry name" value="Dioxygenase_C"/>
    <property type="match status" value="1"/>
</dbReference>
<dbReference type="SUPFAM" id="SSF49482">
    <property type="entry name" value="Aromatic compound dioxygenase"/>
    <property type="match status" value="1"/>
</dbReference>
<accession>A0A165HYH8</accession>
<evidence type="ECO:0000313" key="9">
    <source>
        <dbReference type="EMBL" id="KZV92638.1"/>
    </source>
</evidence>
<keyword evidence="5" id="KW-0560">Oxidoreductase</keyword>
<feature type="domain" description="Intradiol ring-cleavage dioxygenases" evidence="7">
    <location>
        <begin position="115"/>
        <end position="277"/>
    </location>
</feature>
<proteinExistence type="inferred from homology"/>
<dbReference type="Pfam" id="PF04444">
    <property type="entry name" value="Dioxygenase_N"/>
    <property type="match status" value="1"/>
</dbReference>
<dbReference type="GO" id="GO:0008199">
    <property type="term" value="F:ferric iron binding"/>
    <property type="evidence" value="ECO:0007669"/>
    <property type="project" value="InterPro"/>
</dbReference>
<evidence type="ECO:0000256" key="1">
    <source>
        <dbReference type="ARBA" id="ARBA00001965"/>
    </source>
</evidence>
<evidence type="ECO:0000259" key="8">
    <source>
        <dbReference type="Pfam" id="PF04444"/>
    </source>
</evidence>
<dbReference type="InParanoid" id="A0A165HYH8"/>
<reference evidence="9 10" key="1">
    <citation type="journal article" date="2016" name="Mol. Biol. Evol.">
        <title>Comparative Genomics of Early-Diverging Mushroom-Forming Fungi Provides Insights into the Origins of Lignocellulose Decay Capabilities.</title>
        <authorList>
            <person name="Nagy L.G."/>
            <person name="Riley R."/>
            <person name="Tritt A."/>
            <person name="Adam C."/>
            <person name="Daum C."/>
            <person name="Floudas D."/>
            <person name="Sun H."/>
            <person name="Yadav J.S."/>
            <person name="Pangilinan J."/>
            <person name="Larsson K.H."/>
            <person name="Matsuura K."/>
            <person name="Barry K."/>
            <person name="Labutti K."/>
            <person name="Kuo R."/>
            <person name="Ohm R.A."/>
            <person name="Bhattacharya S.S."/>
            <person name="Shirouzu T."/>
            <person name="Yoshinaga Y."/>
            <person name="Martin F.M."/>
            <person name="Grigoriev I.V."/>
            <person name="Hibbett D.S."/>
        </authorList>
    </citation>
    <scope>NUCLEOTIDE SEQUENCE [LARGE SCALE GENOMIC DNA]</scope>
    <source>
        <strain evidence="9 10">HHB12029</strain>
    </source>
</reference>
<keyword evidence="6" id="KW-0408">Iron</keyword>
<evidence type="ECO:0000259" key="7">
    <source>
        <dbReference type="Pfam" id="PF00775"/>
    </source>
</evidence>
<dbReference type="GO" id="GO:0009712">
    <property type="term" value="P:catechol-containing compound metabolic process"/>
    <property type="evidence" value="ECO:0007669"/>
    <property type="project" value="InterPro"/>
</dbReference>
<evidence type="ECO:0000256" key="5">
    <source>
        <dbReference type="ARBA" id="ARBA00023002"/>
    </source>
</evidence>
<dbReference type="InterPro" id="IPR000627">
    <property type="entry name" value="Intradiol_dOase_C"/>
</dbReference>
<gene>
    <name evidence="9" type="ORF">EXIGLDRAFT_718191</name>
</gene>
<feature type="domain" description="Catechol dioxygenase N-terminal" evidence="8">
    <location>
        <begin position="35"/>
        <end position="105"/>
    </location>
</feature>
<evidence type="ECO:0000313" key="10">
    <source>
        <dbReference type="Proteomes" id="UP000077266"/>
    </source>
</evidence>
<dbReference type="EMBL" id="KV426005">
    <property type="protein sequence ID" value="KZV92638.1"/>
    <property type="molecule type" value="Genomic_DNA"/>
</dbReference>
<dbReference type="Gene3D" id="2.60.130.10">
    <property type="entry name" value="Aromatic compound dioxygenase"/>
    <property type="match status" value="1"/>
</dbReference>
<dbReference type="InterPro" id="IPR050770">
    <property type="entry name" value="Intradiol_RC_Dioxygenase"/>
</dbReference>
<dbReference type="PANTHER" id="PTHR33711:SF7">
    <property type="entry name" value="INTRADIOL RING-CLEAVAGE DIOXYGENASES DOMAIN-CONTAINING PROTEIN-RELATED"/>
    <property type="match status" value="1"/>
</dbReference>